<evidence type="ECO:0000256" key="13">
    <source>
        <dbReference type="PIRSR" id="PIRSR602401-1"/>
    </source>
</evidence>
<dbReference type="PROSITE" id="PS00086">
    <property type="entry name" value="CYTOCHROME_P450"/>
    <property type="match status" value="1"/>
</dbReference>
<dbReference type="FunFam" id="1.10.630.10:FF:000042">
    <property type="entry name" value="Cytochrome P450"/>
    <property type="match status" value="1"/>
</dbReference>
<dbReference type="GO" id="GO:0004497">
    <property type="term" value="F:monooxygenase activity"/>
    <property type="evidence" value="ECO:0007669"/>
    <property type="project" value="UniProtKB-KW"/>
</dbReference>
<dbReference type="Proteomes" id="UP001153620">
    <property type="component" value="Chromosome 3"/>
</dbReference>
<evidence type="ECO:0000256" key="12">
    <source>
        <dbReference type="ARBA" id="ARBA00023136"/>
    </source>
</evidence>
<evidence type="ECO:0000256" key="2">
    <source>
        <dbReference type="ARBA" id="ARBA00004174"/>
    </source>
</evidence>
<keyword evidence="9 14" id="KW-0560">Oxidoreductase</keyword>
<dbReference type="PRINTS" id="PR00385">
    <property type="entry name" value="P450"/>
</dbReference>
<organism evidence="16 17">
    <name type="scientific">Chironomus riparius</name>
    <dbReference type="NCBI Taxonomy" id="315576"/>
    <lineage>
        <taxon>Eukaryota</taxon>
        <taxon>Metazoa</taxon>
        <taxon>Ecdysozoa</taxon>
        <taxon>Arthropoda</taxon>
        <taxon>Hexapoda</taxon>
        <taxon>Insecta</taxon>
        <taxon>Pterygota</taxon>
        <taxon>Neoptera</taxon>
        <taxon>Endopterygota</taxon>
        <taxon>Diptera</taxon>
        <taxon>Nematocera</taxon>
        <taxon>Chironomoidea</taxon>
        <taxon>Chironomidae</taxon>
        <taxon>Chironominae</taxon>
        <taxon>Chironomus</taxon>
    </lineage>
</organism>
<feature type="binding site" description="axial binding residue" evidence="13">
    <location>
        <position position="449"/>
    </location>
    <ligand>
        <name>heme</name>
        <dbReference type="ChEBI" id="CHEBI:30413"/>
    </ligand>
    <ligandPart>
        <name>Fe</name>
        <dbReference type="ChEBI" id="CHEBI:18248"/>
    </ligandPart>
</feature>
<comment type="cofactor">
    <cofactor evidence="1 13">
        <name>heme</name>
        <dbReference type="ChEBI" id="CHEBI:30413"/>
    </cofactor>
</comment>
<dbReference type="AlphaFoldDB" id="A0A9N9RYF6"/>
<sequence>MGVLIIFGSIVAIFITSIYVYFRWKYSFFEKEGVPHLKPKFPLGNIQGMGQEYHMIDVLIQMYEKLKMKGSVVGIYNLAEPIYLITDVDVVKDVLVKDFNSFVNRGSYINEKDEPLTASLLNVEDDRWRFLRNKLSPAFSSGKIKSMYFTVSSLGNNLIGAIEREINDKKSLEVKNIMIRFTVDVVSSVSFGMESNTLNGEHPEMIQHFREIFGIEGSNTLYFLMLFCFPDLSKFLKLKFFSKRVTEYFSNVISANIKSREDRNESRNDLLNMLIELKNKGSIEGEFSTETKKLTLNECLAQAFIFFFGGSDTSSTTISYALTELAYNPDIQEKVRQEILDKTKDTNGEITYEALQEMTYLGQVVDETLRMYTPGFAIFRKASEDYKVSNSNIIIRKGVKVWIPTLAFHYDEKFWKNSTKFDPNRFTQEEIDKRPKFSFFPFGEGPRNCIGMRFGLVNAKYGVAMIIKNFKLTPDARMKYPLKFNPKTILMEPETGFWLKFDKI</sequence>
<evidence type="ECO:0000256" key="15">
    <source>
        <dbReference type="SAM" id="Phobius"/>
    </source>
</evidence>
<evidence type="ECO:0000313" key="16">
    <source>
        <dbReference type="EMBL" id="CAG9806318.1"/>
    </source>
</evidence>
<evidence type="ECO:0000313" key="17">
    <source>
        <dbReference type="Proteomes" id="UP001153620"/>
    </source>
</evidence>
<reference evidence="16" key="2">
    <citation type="submission" date="2022-10" db="EMBL/GenBank/DDBJ databases">
        <authorList>
            <consortium name="ENA_rothamsted_submissions"/>
            <consortium name="culmorum"/>
            <person name="King R."/>
        </authorList>
    </citation>
    <scope>NUCLEOTIDE SEQUENCE</scope>
</reference>
<keyword evidence="10 13" id="KW-0408">Iron</keyword>
<comment type="subcellular location">
    <subcellularLocation>
        <location evidence="3">Endoplasmic reticulum membrane</location>
        <topology evidence="3">Peripheral membrane protein</topology>
    </subcellularLocation>
    <subcellularLocation>
        <location evidence="2">Microsome membrane</location>
        <topology evidence="2">Peripheral membrane protein</topology>
    </subcellularLocation>
</comment>
<proteinExistence type="inferred from homology"/>
<dbReference type="InterPro" id="IPR002401">
    <property type="entry name" value="Cyt_P450_E_grp-I"/>
</dbReference>
<dbReference type="GO" id="GO:0016705">
    <property type="term" value="F:oxidoreductase activity, acting on paired donors, with incorporation or reduction of molecular oxygen"/>
    <property type="evidence" value="ECO:0007669"/>
    <property type="project" value="InterPro"/>
</dbReference>
<keyword evidence="11 14" id="KW-0503">Monooxygenase</keyword>
<protein>
    <recommendedName>
        <fullName evidence="18">Cytochrome P450</fullName>
    </recommendedName>
</protein>
<reference evidence="16" key="1">
    <citation type="submission" date="2022-01" db="EMBL/GenBank/DDBJ databases">
        <authorList>
            <person name="King R."/>
        </authorList>
    </citation>
    <scope>NUCLEOTIDE SEQUENCE</scope>
</reference>
<comment type="similarity">
    <text evidence="4 14">Belongs to the cytochrome P450 family.</text>
</comment>
<dbReference type="InterPro" id="IPR050476">
    <property type="entry name" value="Insect_CytP450_Detox"/>
</dbReference>
<evidence type="ECO:0000256" key="11">
    <source>
        <dbReference type="ARBA" id="ARBA00023033"/>
    </source>
</evidence>
<evidence type="ECO:0000256" key="8">
    <source>
        <dbReference type="ARBA" id="ARBA00022848"/>
    </source>
</evidence>
<dbReference type="GO" id="GO:0020037">
    <property type="term" value="F:heme binding"/>
    <property type="evidence" value="ECO:0007669"/>
    <property type="project" value="InterPro"/>
</dbReference>
<evidence type="ECO:0000256" key="9">
    <source>
        <dbReference type="ARBA" id="ARBA00023002"/>
    </source>
</evidence>
<keyword evidence="12 15" id="KW-0472">Membrane</keyword>
<dbReference type="InterPro" id="IPR001128">
    <property type="entry name" value="Cyt_P450"/>
</dbReference>
<dbReference type="InterPro" id="IPR017972">
    <property type="entry name" value="Cyt_P450_CS"/>
</dbReference>
<keyword evidence="17" id="KW-1185">Reference proteome</keyword>
<keyword evidence="15" id="KW-0812">Transmembrane</keyword>
<evidence type="ECO:0000256" key="6">
    <source>
        <dbReference type="ARBA" id="ARBA00022723"/>
    </source>
</evidence>
<evidence type="ECO:0000256" key="5">
    <source>
        <dbReference type="ARBA" id="ARBA00022617"/>
    </source>
</evidence>
<evidence type="ECO:0000256" key="3">
    <source>
        <dbReference type="ARBA" id="ARBA00004406"/>
    </source>
</evidence>
<dbReference type="CDD" id="cd11056">
    <property type="entry name" value="CYP6-like"/>
    <property type="match status" value="1"/>
</dbReference>
<evidence type="ECO:0000256" key="14">
    <source>
        <dbReference type="RuleBase" id="RU000461"/>
    </source>
</evidence>
<keyword evidence="5 13" id="KW-0349">Heme</keyword>
<dbReference type="PANTHER" id="PTHR24292">
    <property type="entry name" value="CYTOCHROME P450"/>
    <property type="match status" value="1"/>
</dbReference>
<dbReference type="Pfam" id="PF00067">
    <property type="entry name" value="p450"/>
    <property type="match status" value="1"/>
</dbReference>
<dbReference type="OrthoDB" id="7788105at2759"/>
<dbReference type="GO" id="GO:0005789">
    <property type="term" value="C:endoplasmic reticulum membrane"/>
    <property type="evidence" value="ECO:0007669"/>
    <property type="project" value="UniProtKB-SubCell"/>
</dbReference>
<dbReference type="EMBL" id="OU895879">
    <property type="protein sequence ID" value="CAG9806318.1"/>
    <property type="molecule type" value="Genomic_DNA"/>
</dbReference>
<gene>
    <name evidence="16" type="ORF">CHIRRI_LOCUS9178</name>
</gene>
<name>A0A9N9RYF6_9DIPT</name>
<dbReference type="Gene3D" id="1.10.630.10">
    <property type="entry name" value="Cytochrome P450"/>
    <property type="match status" value="1"/>
</dbReference>
<evidence type="ECO:0000256" key="7">
    <source>
        <dbReference type="ARBA" id="ARBA00022824"/>
    </source>
</evidence>
<evidence type="ECO:0008006" key="18">
    <source>
        <dbReference type="Google" id="ProtNLM"/>
    </source>
</evidence>
<evidence type="ECO:0000256" key="1">
    <source>
        <dbReference type="ARBA" id="ARBA00001971"/>
    </source>
</evidence>
<dbReference type="PRINTS" id="PR00463">
    <property type="entry name" value="EP450I"/>
</dbReference>
<evidence type="ECO:0000256" key="4">
    <source>
        <dbReference type="ARBA" id="ARBA00010617"/>
    </source>
</evidence>
<keyword evidence="8" id="KW-0492">Microsome</keyword>
<feature type="transmembrane region" description="Helical" evidence="15">
    <location>
        <begin position="6"/>
        <end position="22"/>
    </location>
</feature>
<evidence type="ECO:0000256" key="10">
    <source>
        <dbReference type="ARBA" id="ARBA00023004"/>
    </source>
</evidence>
<accession>A0A9N9RYF6</accession>
<dbReference type="SUPFAM" id="SSF48264">
    <property type="entry name" value="Cytochrome P450"/>
    <property type="match status" value="1"/>
</dbReference>
<dbReference type="GO" id="GO:0005506">
    <property type="term" value="F:iron ion binding"/>
    <property type="evidence" value="ECO:0007669"/>
    <property type="project" value="InterPro"/>
</dbReference>
<keyword evidence="15" id="KW-1133">Transmembrane helix</keyword>
<dbReference type="InterPro" id="IPR036396">
    <property type="entry name" value="Cyt_P450_sf"/>
</dbReference>
<keyword evidence="6 13" id="KW-0479">Metal-binding</keyword>
<dbReference type="PANTHER" id="PTHR24292:SF100">
    <property type="entry name" value="CYTOCHROME P450 6A16, ISOFORM B-RELATED"/>
    <property type="match status" value="1"/>
</dbReference>
<keyword evidence="7" id="KW-0256">Endoplasmic reticulum</keyword>